<evidence type="ECO:0000313" key="3">
    <source>
        <dbReference type="Proteomes" id="UP000185628"/>
    </source>
</evidence>
<feature type="region of interest" description="Disordered" evidence="1">
    <location>
        <begin position="286"/>
        <end position="454"/>
    </location>
</feature>
<feature type="compositionally biased region" description="Basic and acidic residues" evidence="1">
    <location>
        <begin position="352"/>
        <end position="366"/>
    </location>
</feature>
<dbReference type="Proteomes" id="UP000185628">
    <property type="component" value="Unassembled WGS sequence"/>
</dbReference>
<organism evidence="2 3">
    <name type="scientific">Bowdeniella nasicola</name>
    <dbReference type="NCBI Taxonomy" id="208480"/>
    <lineage>
        <taxon>Bacteria</taxon>
        <taxon>Bacillati</taxon>
        <taxon>Actinomycetota</taxon>
        <taxon>Actinomycetes</taxon>
        <taxon>Actinomycetales</taxon>
        <taxon>Actinomycetaceae</taxon>
        <taxon>Bowdeniella</taxon>
    </lineage>
</organism>
<protein>
    <recommendedName>
        <fullName evidence="4">DUF222 domain-containing protein</fullName>
    </recommendedName>
</protein>
<feature type="compositionally biased region" description="Basic and acidic residues" evidence="1">
    <location>
        <begin position="377"/>
        <end position="388"/>
    </location>
</feature>
<feature type="compositionally biased region" description="Polar residues" evidence="1">
    <location>
        <begin position="390"/>
        <end position="403"/>
    </location>
</feature>
<dbReference type="AlphaFoldDB" id="A0A1Q5Q3C3"/>
<evidence type="ECO:0000313" key="2">
    <source>
        <dbReference type="EMBL" id="OKL54192.1"/>
    </source>
</evidence>
<accession>A0A1Q5Q3C3</accession>
<gene>
    <name evidence="2" type="ORF">BSZ39_05290</name>
</gene>
<dbReference type="EMBL" id="MQVR01000023">
    <property type="protein sequence ID" value="OKL54192.1"/>
    <property type="molecule type" value="Genomic_DNA"/>
</dbReference>
<keyword evidence="3" id="KW-1185">Reference proteome</keyword>
<evidence type="ECO:0000256" key="1">
    <source>
        <dbReference type="SAM" id="MobiDB-lite"/>
    </source>
</evidence>
<evidence type="ECO:0008006" key="4">
    <source>
        <dbReference type="Google" id="ProtNLM"/>
    </source>
</evidence>
<comment type="caution">
    <text evidence="2">The sequence shown here is derived from an EMBL/GenBank/DDBJ whole genome shotgun (WGS) entry which is preliminary data.</text>
</comment>
<feature type="compositionally biased region" description="Low complexity" evidence="1">
    <location>
        <begin position="291"/>
        <end position="309"/>
    </location>
</feature>
<proteinExistence type="predicted"/>
<reference evidence="3" key="1">
    <citation type="submission" date="2016-12" db="EMBL/GenBank/DDBJ databases">
        <authorList>
            <person name="Meng X."/>
        </authorList>
    </citation>
    <scope>NUCLEOTIDE SEQUENCE [LARGE SCALE GENOMIC DNA]</scope>
    <source>
        <strain evidence="3">DSM 19116</strain>
    </source>
</reference>
<feature type="compositionally biased region" description="Acidic residues" evidence="1">
    <location>
        <begin position="311"/>
        <end position="320"/>
    </location>
</feature>
<name>A0A1Q5Q3C3_9ACTO</name>
<sequence>MKEDTVDTHPAEPDAPSTLEQLYALYGVVPGEPFPLDLLTDLAAAYAAGFATTFKTRTKAHHLQALRAHERILTTAQAASPLAIAKADAVGATRAEGKTIQDELSELRRIPADASQRVVFSSRDIAEYPTIIAAAGRAEISFDNAAIALSTIRRVRPLISDDEASVLVDGLIDAAQTPLPEDFKRRCNAIVFSLDEAAKKDHEAYNRAQRARSKADRGIRMAIRGKNPAWGMDLFGHLDEADIATLHPAWLKRAERIRRARQATGAPALPISIRLVMALHDAFGTGGPALPNDGPSNNGGPNDGPGPNDDPTPDDDDATDDTPPSHDGAPPRDVDFPGQSPCPAARRTSRPPRPDTPEHHESKLDIPELNEPTPESRTPDTPKPEHPRGTNASQTFPSHTSPIRTPRMRNPSGPRAPSPAARNASPRSTQSRARPPPNAADRSVHQPPTAKAPP</sequence>
<feature type="compositionally biased region" description="Low complexity" evidence="1">
    <location>
        <begin position="409"/>
        <end position="428"/>
    </location>
</feature>